<dbReference type="GeneID" id="104591726"/>
<accession>A0A1U7ZCQ8</accession>
<feature type="compositionally biased region" description="Polar residues" evidence="1">
    <location>
        <begin position="1190"/>
        <end position="1202"/>
    </location>
</feature>
<dbReference type="PANTHER" id="PTHR34677:SF3">
    <property type="entry name" value="BACTERIAL IG-LIKE DOMAIN-CONTAINING PROTEIN"/>
    <property type="match status" value="1"/>
</dbReference>
<dbReference type="STRING" id="4432.A0A1U7ZCQ8"/>
<reference evidence="4" key="1">
    <citation type="submission" date="2025-08" db="UniProtKB">
        <authorList>
            <consortium name="RefSeq"/>
        </authorList>
    </citation>
    <scope>IDENTIFICATION</scope>
</reference>
<dbReference type="AlphaFoldDB" id="A0A1U7ZCQ8"/>
<protein>
    <submittedName>
        <fullName evidence="4">Uncharacterized protein LOC104591726 isoform X1</fullName>
    </submittedName>
</protein>
<feature type="transmembrane region" description="Helical" evidence="2">
    <location>
        <begin position="679"/>
        <end position="699"/>
    </location>
</feature>
<feature type="region of interest" description="Disordered" evidence="1">
    <location>
        <begin position="1159"/>
        <end position="1202"/>
    </location>
</feature>
<evidence type="ECO:0000256" key="1">
    <source>
        <dbReference type="SAM" id="MobiDB-lite"/>
    </source>
</evidence>
<feature type="transmembrane region" description="Helical" evidence="2">
    <location>
        <begin position="969"/>
        <end position="988"/>
    </location>
</feature>
<evidence type="ECO:0000256" key="2">
    <source>
        <dbReference type="SAM" id="Phobius"/>
    </source>
</evidence>
<feature type="transmembrane region" description="Helical" evidence="2">
    <location>
        <begin position="719"/>
        <end position="737"/>
    </location>
</feature>
<feature type="transmembrane region" description="Helical" evidence="2">
    <location>
        <begin position="1000"/>
        <end position="1017"/>
    </location>
</feature>
<feature type="transmembrane region" description="Helical" evidence="2">
    <location>
        <begin position="778"/>
        <end position="805"/>
    </location>
</feature>
<sequence>MIMKQTVMVYGMDLIKPPQLSVCLMTVLILLRSAESAVYIRFHRVPPARSRFATAVFSYSITGSDGSAGCNKNRGCSIYCELDGQTLAPCPVNSITLKNLTENQDHHFLLNVTASNGERNSSSYKWFIDTIPPTASIITEKSYTNAETIAINVTFTEACTGLGGFKCMNSSTCDVMVNGPAGVDASSLRVIEHNVKYSLVIALSLKSTYGRVFIKMADKFCTDPAGNQFVRSNGSVVVVHFDRRPVGAEVWTSVPSYELELGGVLRTVIATNRAEDLEIFLDFSDCIVNSTEEILHVLHSNSGSFVPIHSKSHGNRQFIYKLQNISRTEIITVKLNSAALIGRSGSPVSPVTPVAFLYDATEPVVRLSTGSPRVTKKSNIDVIAEFTKPVFNFEASAVEVRGGKLTSFKEISKALYSLSILATSPNVVSVFVPEGKAKDITGNLNVASNRLEVRHYTTPAISVALHSFVTAGLLTTSLAACLLSLASANLGAIGALNSGTTTFIVSDPSMNLLGMVGHLQIFVFSDWLSFSLPIEYSETTKGLRWLIPREKLPWVKNSKSIWPSYDSTSEDLNKLPMKYRGMPEGPTLHERRAHNSTMLNSGNFSSYLQHGLALAPGIVPEAGGFHSQLNESKKSAFYGLPLSTDEYFVYFLKGEPTSAVNVINEIEIYTGWQDLEMNLFWLGVGGGGLVVAHFLVLLFLRWRTGTSVHGILSAPRFELFLLILMLPCISQSSAFAIRGKETKFIFNLVNHISEDFVNSVRYNVGCTGGTTGGIITGALLLAIPAALILSVCLFLVVAIFMGNFVQYKEVKHRDASKPWYAKVLIFLGGRPVTGKWFHLETVPSSFLPRFGFLFEDRKGPPVFVLLNVNDPNSMPKWVDSGQSGIGRMRAINSDDSNEEINTSTSERILGCARSAYIIFDLLRRVSVGIISGAYSTRGPSRSVIALAITLLQFVYLVTLKPYIRRGVHVVESVSLLCEIGVFGLSTYIDHLNLVEETRTTGFIMLAFLFISFVSQLVNEWHALIKCLLQIPQSRKPSFKLGLRCIAKGLILPFLPRKHWSRLVPGSSQPKTGLVTVLPLSPERQSERGDGRMPVVNPLGAMSATVVPVLSPSSPGLTNIQATSTVTAPSHIEKKSGEGKHLKGLKLESKGEMKKLRALAKASFSGGPKGGESSSSSYALRGKSVPDGASYISSRASSPDSRH</sequence>
<dbReference type="InParanoid" id="A0A1U7ZCQ8"/>
<name>A0A1U7ZCQ8_NELNU</name>
<dbReference type="Proteomes" id="UP000189703">
    <property type="component" value="Unplaced"/>
</dbReference>
<dbReference type="eggNOG" id="KOG1829">
    <property type="taxonomic scope" value="Eukaryota"/>
</dbReference>
<dbReference type="KEGG" id="nnu:104591726"/>
<dbReference type="PANTHER" id="PTHR34677">
    <property type="match status" value="1"/>
</dbReference>
<keyword evidence="2" id="KW-0812">Transmembrane</keyword>
<feature type="compositionally biased region" description="Low complexity" evidence="1">
    <location>
        <begin position="1162"/>
        <end position="1176"/>
    </location>
</feature>
<dbReference type="OrthoDB" id="1936312at2759"/>
<evidence type="ECO:0000313" key="4">
    <source>
        <dbReference type="RefSeq" id="XP_010249013.1"/>
    </source>
</evidence>
<proteinExistence type="predicted"/>
<dbReference type="RefSeq" id="XP_010249013.1">
    <property type="nucleotide sequence ID" value="XM_010250711.2"/>
</dbReference>
<dbReference type="OMA" id="SNEYFTY"/>
<feature type="transmembrane region" description="Helical" evidence="2">
    <location>
        <begin position="943"/>
        <end position="963"/>
    </location>
</feature>
<organism evidence="3 4">
    <name type="scientific">Nelumbo nucifera</name>
    <name type="common">Sacred lotus</name>
    <dbReference type="NCBI Taxonomy" id="4432"/>
    <lineage>
        <taxon>Eukaryota</taxon>
        <taxon>Viridiplantae</taxon>
        <taxon>Streptophyta</taxon>
        <taxon>Embryophyta</taxon>
        <taxon>Tracheophyta</taxon>
        <taxon>Spermatophyta</taxon>
        <taxon>Magnoliopsida</taxon>
        <taxon>Proteales</taxon>
        <taxon>Nelumbonaceae</taxon>
        <taxon>Nelumbo</taxon>
    </lineage>
</organism>
<keyword evidence="2" id="KW-1133">Transmembrane helix</keyword>
<gene>
    <name evidence="4" type="primary">LOC104591726</name>
</gene>
<keyword evidence="2" id="KW-0472">Membrane</keyword>
<evidence type="ECO:0000313" key="3">
    <source>
        <dbReference type="Proteomes" id="UP000189703"/>
    </source>
</evidence>
<keyword evidence="3" id="KW-1185">Reference proteome</keyword>